<accession>L9ZGF9</accession>
<evidence type="ECO:0000313" key="2">
    <source>
        <dbReference type="Proteomes" id="UP000011592"/>
    </source>
</evidence>
<dbReference type="PATRIC" id="fig|1230459.4.peg.16"/>
<proteinExistence type="predicted"/>
<dbReference type="AlphaFoldDB" id="L9ZGF9"/>
<sequence length="133" mass="15402">MSDGDPPAGPFHYTGPEGFEAWGYRFPSGFLILEWIPESVPEDEQTIYNGPQSVYHSFADFRATCTGEIDWGRTPLEDDHAQIEISERQRERFDQIREACKNEHIPAPSDESMFKSLMDEWERDMLAPERDSE</sequence>
<dbReference type="RefSeq" id="WP_008451521.1">
    <property type="nucleotide sequence ID" value="NZ_AOIJ01000005.1"/>
</dbReference>
<evidence type="ECO:0000313" key="1">
    <source>
        <dbReference type="EMBL" id="ELY85424.1"/>
    </source>
</evidence>
<comment type="caution">
    <text evidence="1">The sequence shown here is derived from an EMBL/GenBank/DDBJ whole genome shotgun (WGS) entry which is preliminary data.</text>
</comment>
<dbReference type="EMBL" id="AOIJ01000005">
    <property type="protein sequence ID" value="ELY85424.1"/>
    <property type="molecule type" value="Genomic_DNA"/>
</dbReference>
<gene>
    <name evidence="1" type="ORF">C486_00095</name>
</gene>
<organism evidence="1 2">
    <name type="scientific">Natrinema gari JCM 14663</name>
    <dbReference type="NCBI Taxonomy" id="1230459"/>
    <lineage>
        <taxon>Archaea</taxon>
        <taxon>Methanobacteriati</taxon>
        <taxon>Methanobacteriota</taxon>
        <taxon>Stenosarchaea group</taxon>
        <taxon>Halobacteria</taxon>
        <taxon>Halobacteriales</taxon>
        <taxon>Natrialbaceae</taxon>
        <taxon>Natrinema</taxon>
    </lineage>
</organism>
<keyword evidence="2" id="KW-1185">Reference proteome</keyword>
<dbReference type="Proteomes" id="UP000011592">
    <property type="component" value="Unassembled WGS sequence"/>
</dbReference>
<protein>
    <submittedName>
        <fullName evidence="1">Uncharacterized protein</fullName>
    </submittedName>
</protein>
<reference evidence="1 2" key="1">
    <citation type="journal article" date="2014" name="PLoS Genet.">
        <title>Phylogenetically driven sequencing of extremely halophilic archaea reveals strategies for static and dynamic osmo-response.</title>
        <authorList>
            <person name="Becker E.A."/>
            <person name="Seitzer P.M."/>
            <person name="Tritt A."/>
            <person name="Larsen D."/>
            <person name="Krusor M."/>
            <person name="Yao A.I."/>
            <person name="Wu D."/>
            <person name="Madern D."/>
            <person name="Eisen J.A."/>
            <person name="Darling A.E."/>
            <person name="Facciotti M.T."/>
        </authorList>
    </citation>
    <scope>NUCLEOTIDE SEQUENCE [LARGE SCALE GENOMIC DNA]</scope>
    <source>
        <strain evidence="1 2">JCM 14663</strain>
    </source>
</reference>
<name>L9ZGF9_9EURY</name>